<dbReference type="EMBL" id="FJ822135">
    <property type="protein sequence ID" value="ACO37065.1"/>
    <property type="molecule type" value="Genomic_DNA"/>
</dbReference>
<sequence>MDIIKLIEEDSKLTFKEQVNGEDVSKERKQLEDTYSKQPATLMDVDKASIYIINAFMNATEPMYVANKARYDLIVRALEKNRVLSKDVLDSVKQQLEAINNEEKKEVK</sequence>
<gene>
    <name evidence="1" type="ORF">lb338_phage_144</name>
</gene>
<dbReference type="GeneID" id="7750999"/>
<evidence type="ECO:0008006" key="3">
    <source>
        <dbReference type="Google" id="ProtNLM"/>
    </source>
</evidence>
<evidence type="ECO:0000313" key="1">
    <source>
        <dbReference type="EMBL" id="ACO37065.1"/>
    </source>
</evidence>
<name>C1KFQ4_9CAUD</name>
<reference evidence="1 2" key="1">
    <citation type="journal article" date="2009" name="Gene">
        <title>Genome of a virulent bacteriophage Lb338-1 that lyses the probiotic Lactobacillus paracasei cheese strain.</title>
        <authorList>
            <person name="Alemayehu D."/>
            <person name="Ross R.P."/>
            <person name="O'Sullivan O."/>
            <person name="Coffey A."/>
            <person name="Stanton C."/>
            <person name="Fitzgerald G.F."/>
            <person name="McAuliffe O."/>
        </authorList>
    </citation>
    <scope>NUCLEOTIDE SEQUENCE [LARGE SCALE GENOMIC DNA]</scope>
    <source>
        <strain evidence="1">Lb338-1</strain>
    </source>
</reference>
<protein>
    <recommendedName>
        <fullName evidence="3">Phage protein</fullName>
    </recommendedName>
</protein>
<evidence type="ECO:0000313" key="2">
    <source>
        <dbReference type="Proteomes" id="UP000001878"/>
    </source>
</evidence>
<organism evidence="1 2">
    <name type="scientific">Lactobacillus phage Lb338-1</name>
    <dbReference type="NCBI Taxonomy" id="2892342"/>
    <lineage>
        <taxon>Viruses</taxon>
        <taxon>Duplodnaviria</taxon>
        <taxon>Heunggongvirae</taxon>
        <taxon>Uroviricota</taxon>
        <taxon>Caudoviricetes</taxon>
        <taxon>Herelleviridae</taxon>
        <taxon>Mooreparkvirus</taxon>
        <taxon>Mooreparkvirus Lb3381</taxon>
    </lineage>
</organism>
<keyword evidence="2" id="KW-1185">Reference proteome</keyword>
<proteinExistence type="predicted"/>
<dbReference type="KEGG" id="vg:7750999"/>
<dbReference type="Proteomes" id="UP000001878">
    <property type="component" value="Segment"/>
</dbReference>
<accession>C1KFQ4</accession>
<dbReference type="RefSeq" id="YP_002790823.1">
    <property type="nucleotide sequence ID" value="NC_012530.1"/>
</dbReference>